<accession>A0ABQ2LN13</accession>
<dbReference type="Proteomes" id="UP000656881">
    <property type="component" value="Unassembled WGS sequence"/>
</dbReference>
<keyword evidence="2" id="KW-1185">Reference proteome</keyword>
<comment type="caution">
    <text evidence="1">The sequence shown here is derived from an EMBL/GenBank/DDBJ whole genome shotgun (WGS) entry which is preliminary data.</text>
</comment>
<proteinExistence type="predicted"/>
<evidence type="ECO:0000313" key="1">
    <source>
        <dbReference type="EMBL" id="GGO40700.1"/>
    </source>
</evidence>
<sequence length="61" mass="6370">MQGMTPSMVPVCPYCGRVECICPATAGSVAATRGLRRLVHVAAVFPQSTEPIGAPSSKPRE</sequence>
<dbReference type="EMBL" id="BMNG01000004">
    <property type="protein sequence ID" value="GGO40700.1"/>
    <property type="molecule type" value="Genomic_DNA"/>
</dbReference>
<reference evidence="2" key="1">
    <citation type="journal article" date="2019" name="Int. J. Syst. Evol. Microbiol.">
        <title>The Global Catalogue of Microorganisms (GCM) 10K type strain sequencing project: providing services to taxonomists for standard genome sequencing and annotation.</title>
        <authorList>
            <consortium name="The Broad Institute Genomics Platform"/>
            <consortium name="The Broad Institute Genome Sequencing Center for Infectious Disease"/>
            <person name="Wu L."/>
            <person name="Ma J."/>
        </authorList>
    </citation>
    <scope>NUCLEOTIDE SEQUENCE [LARGE SCALE GENOMIC DNA]</scope>
    <source>
        <strain evidence="2">CGMCC 4.7349</strain>
    </source>
</reference>
<gene>
    <name evidence="1" type="ORF">GCM10012286_19180</name>
</gene>
<organism evidence="1 2">
    <name type="scientific">Streptomyces lasiicapitis</name>
    <dbReference type="NCBI Taxonomy" id="1923961"/>
    <lineage>
        <taxon>Bacteria</taxon>
        <taxon>Bacillati</taxon>
        <taxon>Actinomycetota</taxon>
        <taxon>Actinomycetes</taxon>
        <taxon>Kitasatosporales</taxon>
        <taxon>Streptomycetaceae</taxon>
        <taxon>Streptomyces</taxon>
    </lineage>
</organism>
<protein>
    <submittedName>
        <fullName evidence="1">Uncharacterized protein</fullName>
    </submittedName>
</protein>
<evidence type="ECO:0000313" key="2">
    <source>
        <dbReference type="Proteomes" id="UP000656881"/>
    </source>
</evidence>
<name>A0ABQ2LN13_9ACTN</name>